<evidence type="ECO:0000313" key="1">
    <source>
        <dbReference type="EMBL" id="GIC89176.1"/>
    </source>
</evidence>
<dbReference type="Proteomes" id="UP000036893">
    <property type="component" value="Unassembled WGS sequence"/>
</dbReference>
<protein>
    <submittedName>
        <fullName evidence="1">Uncharacterized protein</fullName>
    </submittedName>
</protein>
<gene>
    <name evidence="1" type="ORF">Aud_005579</name>
</gene>
<dbReference type="AlphaFoldDB" id="A0A8E0QUP8"/>
<comment type="caution">
    <text evidence="1">The sequence shown here is derived from an EMBL/GenBank/DDBJ whole genome shotgun (WGS) entry which is preliminary data.</text>
</comment>
<dbReference type="RefSeq" id="XP_043146442.1">
    <property type="nucleotide sequence ID" value="XM_043290507.1"/>
</dbReference>
<dbReference type="GeneID" id="66993056"/>
<proteinExistence type="predicted"/>
<organism evidence="1 2">
    <name type="scientific">Aspergillus udagawae</name>
    <dbReference type="NCBI Taxonomy" id="91492"/>
    <lineage>
        <taxon>Eukaryota</taxon>
        <taxon>Fungi</taxon>
        <taxon>Dikarya</taxon>
        <taxon>Ascomycota</taxon>
        <taxon>Pezizomycotina</taxon>
        <taxon>Eurotiomycetes</taxon>
        <taxon>Eurotiomycetidae</taxon>
        <taxon>Eurotiales</taxon>
        <taxon>Aspergillaceae</taxon>
        <taxon>Aspergillus</taxon>
        <taxon>Aspergillus subgen. Fumigati</taxon>
    </lineage>
</organism>
<evidence type="ECO:0000313" key="2">
    <source>
        <dbReference type="Proteomes" id="UP000036893"/>
    </source>
</evidence>
<dbReference type="EMBL" id="BBXM02000004">
    <property type="protein sequence ID" value="GIC89176.1"/>
    <property type="molecule type" value="Genomic_DNA"/>
</dbReference>
<reference evidence="1" key="1">
    <citation type="journal article" date="2015" name="Genome Announc.">
        <title>Draft Genome Sequence of the Pathogenic Filamentous Fungus Aspergillus udagawae Strain IFM 46973T.</title>
        <authorList>
            <person name="Kusuya Y."/>
            <person name="Takahashi-Nakaguchi A."/>
            <person name="Takahashi H."/>
            <person name="Yaguchi T."/>
        </authorList>
    </citation>
    <scope>NUCLEOTIDE SEQUENCE</scope>
    <source>
        <strain evidence="1">IFM 46973</strain>
    </source>
</reference>
<reference evidence="1" key="2">
    <citation type="submission" date="2021-01" db="EMBL/GenBank/DDBJ databases">
        <title>Pan-genome distribution and transcriptional activeness of fungal secondary metabolism genes in Aspergillus section Fumigati.</title>
        <authorList>
            <person name="Takahashi H."/>
            <person name="Umemura M."/>
            <person name="Ninomiya A."/>
            <person name="Kusuya Y."/>
            <person name="Urayama S."/>
            <person name="Shimizu M."/>
            <person name="Watanabe A."/>
            <person name="Kamei K."/>
            <person name="Yaguchi T."/>
            <person name="Hagiwara D."/>
        </authorList>
    </citation>
    <scope>NUCLEOTIDE SEQUENCE</scope>
    <source>
        <strain evidence="1">IFM 46973</strain>
    </source>
</reference>
<name>A0A8E0QUP8_9EURO</name>
<accession>A0A8E0QUP8</accession>
<sequence length="100" mass="10858">MAVVIILAKCAPHTSSAPVSQYRHGIPADFHYLERDTVQPTSGLAGMSHTPDIEWEGLPFSFLDESLLADIDACLTIRNQLDLAAAHNSSEDDSDDISAY</sequence>